<accession>A0A448UE46</accession>
<evidence type="ECO:0000256" key="5">
    <source>
        <dbReference type="ARBA" id="ARBA00023136"/>
    </source>
</evidence>
<comment type="subcellular location">
    <subcellularLocation>
        <location evidence="1">Cell outer membrane</location>
        <topology evidence="1">Multi-pass membrane protein</topology>
    </subcellularLocation>
</comment>
<keyword evidence="12" id="KW-1185">Reference proteome</keyword>
<dbReference type="OrthoDB" id="6655393at2"/>
<dbReference type="Proteomes" id="UP000268229">
    <property type="component" value="Chromosome"/>
</dbReference>
<feature type="domain" description="Surface lipoprotein assembly modifier C-terminal" evidence="9">
    <location>
        <begin position="199"/>
        <end position="484"/>
    </location>
</feature>
<reference evidence="11 12" key="1">
    <citation type="submission" date="2018-12" db="EMBL/GenBank/DDBJ databases">
        <authorList>
            <consortium name="Pathogen Informatics"/>
        </authorList>
    </citation>
    <scope>NUCLEOTIDE SEQUENCE [LARGE SCALE GENOMIC DNA]</scope>
    <source>
        <strain evidence="11 12">NCTC12227</strain>
    </source>
</reference>
<feature type="signal peptide" evidence="8">
    <location>
        <begin position="1"/>
        <end position="19"/>
    </location>
</feature>
<proteinExistence type="inferred from homology"/>
<dbReference type="EMBL" id="LR134516">
    <property type="protein sequence ID" value="VEJ22176.1"/>
    <property type="molecule type" value="Genomic_DNA"/>
</dbReference>
<evidence type="ECO:0000256" key="8">
    <source>
        <dbReference type="SAM" id="SignalP"/>
    </source>
</evidence>
<dbReference type="Gene3D" id="1.25.40.10">
    <property type="entry name" value="Tetratricopeptide repeat domain"/>
    <property type="match status" value="1"/>
</dbReference>
<gene>
    <name evidence="11" type="ORF">NCTC12227_01955</name>
</gene>
<evidence type="ECO:0000256" key="3">
    <source>
        <dbReference type="ARBA" id="ARBA00022692"/>
    </source>
</evidence>
<dbReference type="KEGG" id="nani:NCTC12227_01955"/>
<keyword evidence="3" id="KW-0812">Transmembrane</keyword>
<dbReference type="RefSeq" id="WP_126305089.1">
    <property type="nucleotide sequence ID" value="NZ_LR134516.1"/>
</dbReference>
<protein>
    <submittedName>
        <fullName evidence="11">Outer membrane protein OmpU</fullName>
    </submittedName>
</protein>
<sequence length="484" mass="55701">MLKYLFIISSIGVVAPAFANEPPPQVLPTVETPFFDDPLKIEAKPKPKKPEVAPAVDALPEKQTESVELNEDDLRQNPELAAQLIERAMRSQNWPLLADLLSLYRTIPEHDVILYDYASGALLRSQKKHAQAIAAYRRIISAHPELSYVRLDLAGMLYENKQYQAAKDQFERVKADNIDANARMLADAYLERIQKQAGWQFNAGVQYERNDNVNNASSVKYIEIGGRRFVRDEDSLPKRANGLQYNFSVERDWNLTGNHYATTEASVDGTWYWDNKDYSEESVRVSAGYKNQNIRRWASFKPFVGYNRLGGESYSRNFGATAEYGGWVNDNWQLIGSAVHMQRHYARDYHAKRYNGHLNSASFTAAWLPTAGLMIYGGVDYSREHTVEKIESSDRKGGRVGVIKEWNNGLSTRANLRYALRDFDEPSIRRDKEYQANVALWHRSVHLYGITPKLNFRYLKIDSNIPVFYSRQNRQWFITLEKTF</sequence>
<evidence type="ECO:0000259" key="10">
    <source>
        <dbReference type="Pfam" id="PF24575"/>
    </source>
</evidence>
<keyword evidence="4 8" id="KW-0732">Signal</keyword>
<evidence type="ECO:0000313" key="12">
    <source>
        <dbReference type="Proteomes" id="UP000268229"/>
    </source>
</evidence>
<evidence type="ECO:0000256" key="4">
    <source>
        <dbReference type="ARBA" id="ARBA00022729"/>
    </source>
</evidence>
<comment type="similarity">
    <text evidence="7">Belongs to the Slam family.</text>
</comment>
<dbReference type="InterPro" id="IPR007655">
    <property type="entry name" value="Slam_C"/>
</dbReference>
<keyword evidence="5" id="KW-0472">Membrane</keyword>
<keyword evidence="6" id="KW-0998">Cell outer membrane</keyword>
<dbReference type="Pfam" id="PF04575">
    <property type="entry name" value="SlipAM"/>
    <property type="match status" value="1"/>
</dbReference>
<evidence type="ECO:0000256" key="6">
    <source>
        <dbReference type="ARBA" id="ARBA00023237"/>
    </source>
</evidence>
<evidence type="ECO:0000256" key="1">
    <source>
        <dbReference type="ARBA" id="ARBA00004571"/>
    </source>
</evidence>
<evidence type="ECO:0000256" key="7">
    <source>
        <dbReference type="ARBA" id="ARBA00023609"/>
    </source>
</evidence>
<evidence type="ECO:0000259" key="9">
    <source>
        <dbReference type="Pfam" id="PF04575"/>
    </source>
</evidence>
<dbReference type="GO" id="GO:0009279">
    <property type="term" value="C:cell outer membrane"/>
    <property type="evidence" value="ECO:0007669"/>
    <property type="project" value="UniProtKB-SubCell"/>
</dbReference>
<dbReference type="InterPro" id="IPR011990">
    <property type="entry name" value="TPR-like_helical_dom_sf"/>
</dbReference>
<keyword evidence="2" id="KW-1134">Transmembrane beta strand</keyword>
<dbReference type="STRING" id="326522.BWD08_07290"/>
<dbReference type="AlphaFoldDB" id="A0A448UE46"/>
<dbReference type="Pfam" id="PF24575">
    <property type="entry name" value="TPR_Slam"/>
    <property type="match status" value="1"/>
</dbReference>
<dbReference type="SUPFAM" id="SSF48452">
    <property type="entry name" value="TPR-like"/>
    <property type="match status" value="1"/>
</dbReference>
<dbReference type="InterPro" id="IPR057556">
    <property type="entry name" value="TPR_Slam"/>
</dbReference>
<feature type="chain" id="PRO_5019447289" evidence="8">
    <location>
        <begin position="20"/>
        <end position="484"/>
    </location>
</feature>
<evidence type="ECO:0000256" key="2">
    <source>
        <dbReference type="ARBA" id="ARBA00022452"/>
    </source>
</evidence>
<name>A0A448UE46_9NEIS</name>
<evidence type="ECO:0000313" key="11">
    <source>
        <dbReference type="EMBL" id="VEJ22176.1"/>
    </source>
</evidence>
<feature type="domain" description="Surface lipoprotein assembly modifier N-terminal TPR repeats region" evidence="10">
    <location>
        <begin position="68"/>
        <end position="170"/>
    </location>
</feature>
<organism evidence="11 12">
    <name type="scientific">Neisseria animaloris</name>
    <dbReference type="NCBI Taxonomy" id="326522"/>
    <lineage>
        <taxon>Bacteria</taxon>
        <taxon>Pseudomonadati</taxon>
        <taxon>Pseudomonadota</taxon>
        <taxon>Betaproteobacteria</taxon>
        <taxon>Neisseriales</taxon>
        <taxon>Neisseriaceae</taxon>
        <taxon>Neisseria</taxon>
    </lineage>
</organism>